<dbReference type="STRING" id="33936.AZI98_00955"/>
<name>A0A165Z778_9BACI</name>
<dbReference type="InterPro" id="IPR029065">
    <property type="entry name" value="Enolase_C-like"/>
</dbReference>
<dbReference type="SFLD" id="SFLDS00001">
    <property type="entry name" value="Enolase"/>
    <property type="match status" value="1"/>
</dbReference>
<evidence type="ECO:0000256" key="3">
    <source>
        <dbReference type="ARBA" id="ARBA00022842"/>
    </source>
</evidence>
<proteinExistence type="predicted"/>
<organism evidence="5 6">
    <name type="scientific">Aeribacillus pallidus</name>
    <dbReference type="NCBI Taxonomy" id="33936"/>
    <lineage>
        <taxon>Bacteria</taxon>
        <taxon>Bacillati</taxon>
        <taxon>Bacillota</taxon>
        <taxon>Bacilli</taxon>
        <taxon>Bacillales</taxon>
        <taxon>Bacillaceae</taxon>
        <taxon>Aeribacillus</taxon>
    </lineage>
</organism>
<keyword evidence="2" id="KW-0479">Metal-binding</keyword>
<dbReference type="Proteomes" id="UP000076476">
    <property type="component" value="Unassembled WGS sequence"/>
</dbReference>
<dbReference type="PANTHER" id="PTHR13794">
    <property type="entry name" value="ENOLASE SUPERFAMILY, MANDELATE RACEMASE"/>
    <property type="match status" value="1"/>
</dbReference>
<dbReference type="GO" id="GO:0016052">
    <property type="term" value="P:carbohydrate catabolic process"/>
    <property type="evidence" value="ECO:0007669"/>
    <property type="project" value="TreeGrafter"/>
</dbReference>
<sequence>MKITSIEIKQYLLPLDPPFKAAWDPEPRKNFATTIVYVHTDEGITGIGSGDLMIGFEGHEHLFIGQDPFAIERHAQIIDNIDFHYGRCWPLDLALWDLMGKATGQPVYKLLGGRSNKLLAYASTGEIVSPEERAERALCFVEQGFRAMKIRFHHKDVRDDIKVVETVRKAVGDKLDIMVDANQGWKMPWDVERTWDLKMAYQVARELEQLNVFWLEEPLPAYQFELMAKLREMVGIRIAGGEMNRRYHDFMEMNKLHALDVYQPDVALAGGITQVKKIADLVQGHGAWFSPHTWTNGIGLLANLHLAAAVSHCPYLEFPYDPPAWTLERRDYIQKERLMINADGYLVVPEKPGLGIELDEESLKRYEIHHVYVGENKKVYI</sequence>
<keyword evidence="5" id="KW-0413">Isomerase</keyword>
<dbReference type="Gene3D" id="3.30.390.10">
    <property type="entry name" value="Enolase-like, N-terminal domain"/>
    <property type="match status" value="1"/>
</dbReference>
<evidence type="ECO:0000256" key="2">
    <source>
        <dbReference type="ARBA" id="ARBA00022723"/>
    </source>
</evidence>
<dbReference type="GO" id="GO:0016836">
    <property type="term" value="F:hydro-lyase activity"/>
    <property type="evidence" value="ECO:0007669"/>
    <property type="project" value="TreeGrafter"/>
</dbReference>
<dbReference type="Pfam" id="PF02746">
    <property type="entry name" value="MR_MLE_N"/>
    <property type="match status" value="1"/>
</dbReference>
<dbReference type="SUPFAM" id="SSF54826">
    <property type="entry name" value="Enolase N-terminal domain-like"/>
    <property type="match status" value="1"/>
</dbReference>
<dbReference type="PANTHER" id="PTHR13794:SF58">
    <property type="entry name" value="MITOCHONDRIAL ENOLASE SUPERFAMILY MEMBER 1"/>
    <property type="match status" value="1"/>
</dbReference>
<comment type="caution">
    <text evidence="5">The sequence shown here is derived from an EMBL/GenBank/DDBJ whole genome shotgun (WGS) entry which is preliminary data.</text>
</comment>
<feature type="domain" description="Mandelate racemase/muconate lactonizing enzyme C-terminal" evidence="4">
    <location>
        <begin position="130"/>
        <end position="237"/>
    </location>
</feature>
<dbReference type="RefSeq" id="WP_063386424.1">
    <property type="nucleotide sequence ID" value="NZ_LWBR01000003.1"/>
</dbReference>
<dbReference type="InterPro" id="IPR046945">
    <property type="entry name" value="RHMD-like"/>
</dbReference>
<dbReference type="InterPro" id="IPR013341">
    <property type="entry name" value="Mandelate_racemase_N_dom"/>
</dbReference>
<dbReference type="Gene3D" id="3.20.20.120">
    <property type="entry name" value="Enolase-like C-terminal domain"/>
    <property type="match status" value="1"/>
</dbReference>
<dbReference type="SUPFAM" id="SSF51604">
    <property type="entry name" value="Enolase C-terminal domain-like"/>
    <property type="match status" value="1"/>
</dbReference>
<dbReference type="InterPro" id="IPR013342">
    <property type="entry name" value="Mandelate_racemase_C"/>
</dbReference>
<dbReference type="InterPro" id="IPR036849">
    <property type="entry name" value="Enolase-like_C_sf"/>
</dbReference>
<dbReference type="CDD" id="cd03316">
    <property type="entry name" value="MR_like"/>
    <property type="match status" value="1"/>
</dbReference>
<reference evidence="5 6" key="1">
    <citation type="submission" date="2016-04" db="EMBL/GenBank/DDBJ databases">
        <title>Draft genome sequence of Aeribacillus pallidus 8m3 from petroleum reservoir.</title>
        <authorList>
            <person name="Poltaraus A.B."/>
            <person name="Nazina T.N."/>
            <person name="Tourova T.P."/>
            <person name="Malakho S.M."/>
            <person name="Korshunova A.V."/>
            <person name="Sokolova D.S."/>
        </authorList>
    </citation>
    <scope>NUCLEOTIDE SEQUENCE [LARGE SCALE GENOMIC DNA]</scope>
    <source>
        <strain evidence="5 6">8m3</strain>
    </source>
</reference>
<dbReference type="Pfam" id="PF13378">
    <property type="entry name" value="MR_MLE_C"/>
    <property type="match status" value="1"/>
</dbReference>
<dbReference type="InterPro" id="IPR029017">
    <property type="entry name" value="Enolase-like_N"/>
</dbReference>
<gene>
    <name evidence="5" type="ORF">AZI98_00955</name>
</gene>
<evidence type="ECO:0000313" key="6">
    <source>
        <dbReference type="Proteomes" id="UP000076476"/>
    </source>
</evidence>
<dbReference type="OrthoDB" id="9775391at2"/>
<dbReference type="AlphaFoldDB" id="A0A165Z778"/>
<dbReference type="EMBL" id="LWBR01000003">
    <property type="protein sequence ID" value="KZN97924.1"/>
    <property type="molecule type" value="Genomic_DNA"/>
</dbReference>
<evidence type="ECO:0000259" key="4">
    <source>
        <dbReference type="SMART" id="SM00922"/>
    </source>
</evidence>
<keyword evidence="3" id="KW-0460">Magnesium</keyword>
<dbReference type="GO" id="GO:0000287">
    <property type="term" value="F:magnesium ion binding"/>
    <property type="evidence" value="ECO:0007669"/>
    <property type="project" value="TreeGrafter"/>
</dbReference>
<evidence type="ECO:0000256" key="1">
    <source>
        <dbReference type="ARBA" id="ARBA00001946"/>
    </source>
</evidence>
<evidence type="ECO:0000313" key="5">
    <source>
        <dbReference type="EMBL" id="KZN97924.1"/>
    </source>
</evidence>
<dbReference type="SMART" id="SM00922">
    <property type="entry name" value="MR_MLE"/>
    <property type="match status" value="1"/>
</dbReference>
<protein>
    <submittedName>
        <fullName evidence="5">Isomerase</fullName>
    </submittedName>
</protein>
<comment type="cofactor">
    <cofactor evidence="1">
        <name>Mg(2+)</name>
        <dbReference type="ChEBI" id="CHEBI:18420"/>
    </cofactor>
</comment>
<dbReference type="SFLD" id="SFLDG00179">
    <property type="entry name" value="mandelate_racemase"/>
    <property type="match status" value="1"/>
</dbReference>
<keyword evidence="6" id="KW-1185">Reference proteome</keyword>
<dbReference type="GO" id="GO:0016853">
    <property type="term" value="F:isomerase activity"/>
    <property type="evidence" value="ECO:0007669"/>
    <property type="project" value="UniProtKB-KW"/>
</dbReference>
<accession>A0A165Z778</accession>